<gene>
    <name evidence="5" type="ORF">C0Q70_18375</name>
</gene>
<evidence type="ECO:0000256" key="2">
    <source>
        <dbReference type="ARBA" id="ARBA00023157"/>
    </source>
</evidence>
<feature type="domain" description="Chitin-binding type-2" evidence="4">
    <location>
        <begin position="288"/>
        <end position="334"/>
    </location>
</feature>
<keyword evidence="6" id="KW-1185">Reference proteome</keyword>
<dbReference type="SUPFAM" id="SSF57625">
    <property type="entry name" value="Invertebrate chitin-binding proteins"/>
    <property type="match status" value="1"/>
</dbReference>
<evidence type="ECO:0000259" key="4">
    <source>
        <dbReference type="PROSITE" id="PS50940"/>
    </source>
</evidence>
<proteinExistence type="predicted"/>
<dbReference type="SUPFAM" id="SSF82895">
    <property type="entry name" value="TSP-1 type 1 repeat"/>
    <property type="match status" value="4"/>
</dbReference>
<dbReference type="Proteomes" id="UP000245119">
    <property type="component" value="Linkage Group LG11"/>
</dbReference>
<reference evidence="5 6" key="1">
    <citation type="submission" date="2018-04" db="EMBL/GenBank/DDBJ databases">
        <title>The genome of golden apple snail Pomacea canaliculata provides insight into stress tolerance and invasive adaptation.</title>
        <authorList>
            <person name="Liu C."/>
            <person name="Liu B."/>
            <person name="Ren Y."/>
            <person name="Zhang Y."/>
            <person name="Wang H."/>
            <person name="Li S."/>
            <person name="Jiang F."/>
            <person name="Yin L."/>
            <person name="Zhang G."/>
            <person name="Qian W."/>
            <person name="Fan W."/>
        </authorList>
    </citation>
    <scope>NUCLEOTIDE SEQUENCE [LARGE SCALE GENOMIC DNA]</scope>
    <source>
        <strain evidence="5">SZHN2017</strain>
        <tissue evidence="5">Muscle</tissue>
    </source>
</reference>
<dbReference type="SMART" id="SM00209">
    <property type="entry name" value="TSP1"/>
    <property type="match status" value="4"/>
</dbReference>
<dbReference type="InterPro" id="IPR002557">
    <property type="entry name" value="Chitin-bd_dom"/>
</dbReference>
<protein>
    <recommendedName>
        <fullName evidence="4">Chitin-binding type-2 domain-containing protein</fullName>
    </recommendedName>
</protein>
<dbReference type="Gene3D" id="2.170.140.10">
    <property type="entry name" value="Chitin binding domain"/>
    <property type="match status" value="1"/>
</dbReference>
<dbReference type="PANTHER" id="PTHR22906">
    <property type="entry name" value="PROPERDIN"/>
    <property type="match status" value="1"/>
</dbReference>
<dbReference type="Pfam" id="PF01607">
    <property type="entry name" value="CBM_14"/>
    <property type="match status" value="1"/>
</dbReference>
<dbReference type="EMBL" id="PZQS01000011">
    <property type="protein sequence ID" value="PVD22559.1"/>
    <property type="molecule type" value="Genomic_DNA"/>
</dbReference>
<feature type="region of interest" description="Disordered" evidence="3">
    <location>
        <begin position="440"/>
        <end position="466"/>
    </location>
</feature>
<dbReference type="PANTHER" id="PTHR22906:SF21">
    <property type="entry name" value="SEMA DOMAIN-CONTAINING PROTEIN"/>
    <property type="match status" value="1"/>
</dbReference>
<evidence type="ECO:0000256" key="1">
    <source>
        <dbReference type="ARBA" id="ARBA00022737"/>
    </source>
</evidence>
<dbReference type="GO" id="GO:0008061">
    <property type="term" value="F:chitin binding"/>
    <property type="evidence" value="ECO:0007669"/>
    <property type="project" value="InterPro"/>
</dbReference>
<name>A0A2T7NN06_POMCA</name>
<dbReference type="InterPro" id="IPR036383">
    <property type="entry name" value="TSP1_rpt_sf"/>
</dbReference>
<organism evidence="5 6">
    <name type="scientific">Pomacea canaliculata</name>
    <name type="common">Golden apple snail</name>
    <dbReference type="NCBI Taxonomy" id="400727"/>
    <lineage>
        <taxon>Eukaryota</taxon>
        <taxon>Metazoa</taxon>
        <taxon>Spiralia</taxon>
        <taxon>Lophotrochozoa</taxon>
        <taxon>Mollusca</taxon>
        <taxon>Gastropoda</taxon>
        <taxon>Caenogastropoda</taxon>
        <taxon>Architaenioglossa</taxon>
        <taxon>Ampullarioidea</taxon>
        <taxon>Ampullariidae</taxon>
        <taxon>Pomacea</taxon>
    </lineage>
</organism>
<evidence type="ECO:0000313" key="6">
    <source>
        <dbReference type="Proteomes" id="UP000245119"/>
    </source>
</evidence>
<dbReference type="Gene3D" id="2.20.100.10">
    <property type="entry name" value="Thrombospondin type-1 (TSP1) repeat"/>
    <property type="match status" value="5"/>
</dbReference>
<keyword evidence="1" id="KW-0677">Repeat</keyword>
<dbReference type="InterPro" id="IPR036508">
    <property type="entry name" value="Chitin-bd_dom_sf"/>
</dbReference>
<accession>A0A2T7NN06</accession>
<keyword evidence="2" id="KW-1015">Disulfide bond</keyword>
<dbReference type="Pfam" id="PF00090">
    <property type="entry name" value="TSP_1"/>
    <property type="match status" value="3"/>
</dbReference>
<sequence>MQTVSNCSAPCGGGVRNVTYARTCSNPPPSCGGATCSGSNTSDVQEVCNTQFCPVDGGWSDWYKEYNSSCSVTCGGGQMNVTYIRFCDNPPPQYGGKDCEGDNTTTITVPCNTQKCPVDGGWSTWKAEDSGRCSVTCGGGQKNVTNKRHCDSPEPQYGGQDCAGDDIKVITESCNTSPCPMTCGAGVMNVTYRRTCDNPAPQFGGNTCTGGKKRTRIAACVAPPCLVAGGKREWGMWSDVGECSALCGGGHLQRTREGKCDNSDPAYGDCIGVVKETETVVCNDGDCGDRCPENNVTSIPQPTNDHLYYLCDNGVAVLTSCGVGHVWSQQNSTCVIRSLMKSIPLDGLTEEEAEDVVGRLLALDVVLHVAGVDGVVVARALGAADLSGGAVDTQDELGAVLVGQGTAMISVWLPWQSSPPSSGGGLSHCRSLRRLISPPPQRALHSSTARQAPHLPHWPPGDTRGSTAYPGVDVTDTAYPGVDVTDTAYPGVDVTDTAYPGVDVTDTAYPGARGSATDTRDTH</sequence>
<evidence type="ECO:0000313" key="5">
    <source>
        <dbReference type="EMBL" id="PVD22559.1"/>
    </source>
</evidence>
<dbReference type="InterPro" id="IPR000884">
    <property type="entry name" value="TSP1_rpt"/>
</dbReference>
<dbReference type="GO" id="GO:0005576">
    <property type="term" value="C:extracellular region"/>
    <property type="evidence" value="ECO:0007669"/>
    <property type="project" value="InterPro"/>
</dbReference>
<dbReference type="PROSITE" id="PS50092">
    <property type="entry name" value="TSP1"/>
    <property type="match status" value="4"/>
</dbReference>
<dbReference type="OrthoDB" id="6043890at2759"/>
<dbReference type="InterPro" id="IPR052065">
    <property type="entry name" value="Compl_asym_regulator"/>
</dbReference>
<dbReference type="STRING" id="400727.A0A2T7NN06"/>
<evidence type="ECO:0000256" key="3">
    <source>
        <dbReference type="SAM" id="MobiDB-lite"/>
    </source>
</evidence>
<dbReference type="AlphaFoldDB" id="A0A2T7NN06"/>
<comment type="caution">
    <text evidence="5">The sequence shown here is derived from an EMBL/GenBank/DDBJ whole genome shotgun (WGS) entry which is preliminary data.</text>
</comment>
<dbReference type="PROSITE" id="PS50940">
    <property type="entry name" value="CHIT_BIND_II"/>
    <property type="match status" value="1"/>
</dbReference>